<proteinExistence type="predicted"/>
<comment type="caution">
    <text evidence="1">The sequence shown here is derived from an EMBL/GenBank/DDBJ whole genome shotgun (WGS) entry which is preliminary data.</text>
</comment>
<dbReference type="EMBL" id="NVWI01000007">
    <property type="protein sequence ID" value="PCJ40910.1"/>
    <property type="molecule type" value="Genomic_DNA"/>
</dbReference>
<dbReference type="AlphaFoldDB" id="A0A2A5CBV5"/>
<protein>
    <submittedName>
        <fullName evidence="1">Uncharacterized protein</fullName>
    </submittedName>
</protein>
<dbReference type="Proteomes" id="UP000228987">
    <property type="component" value="Unassembled WGS sequence"/>
</dbReference>
<evidence type="ECO:0000313" key="2">
    <source>
        <dbReference type="Proteomes" id="UP000228987"/>
    </source>
</evidence>
<organism evidence="1 2">
    <name type="scientific">SAR86 cluster bacterium</name>
    <dbReference type="NCBI Taxonomy" id="2030880"/>
    <lineage>
        <taxon>Bacteria</taxon>
        <taxon>Pseudomonadati</taxon>
        <taxon>Pseudomonadota</taxon>
        <taxon>Gammaproteobacteria</taxon>
        <taxon>SAR86 cluster</taxon>
    </lineage>
</organism>
<name>A0A2A5CBV5_9GAMM</name>
<reference evidence="2" key="1">
    <citation type="submission" date="2017-08" db="EMBL/GenBank/DDBJ databases">
        <title>A dynamic microbial community with high functional redundancy inhabits the cold, oxic subseafloor aquifer.</title>
        <authorList>
            <person name="Tully B.J."/>
            <person name="Wheat C.G."/>
            <person name="Glazer B.T."/>
            <person name="Huber J.A."/>
        </authorList>
    </citation>
    <scope>NUCLEOTIDE SEQUENCE [LARGE SCALE GENOMIC DNA]</scope>
</reference>
<evidence type="ECO:0000313" key="1">
    <source>
        <dbReference type="EMBL" id="PCJ40910.1"/>
    </source>
</evidence>
<sequence length="143" mass="16056">MQIIFTKLSDEEHRVKAIRADTSFEESTLNSRSFLRHDFAHLAAELVLGLQNGYWGSVAKGSDLSGKSMKGEGIVTAEAIAVRVQGLMREEAGSDQYEKLLTTAKPDLINSQRVSKIYEKARQIQGHWRATPYAETMLIEWAE</sequence>
<accession>A0A2A5CBV5</accession>
<gene>
    <name evidence="1" type="ORF">COA71_09930</name>
</gene>